<comment type="catalytic activity">
    <reaction evidence="10">
        <text>di-trans,octa-cis-undecaprenyl diphospho-N-acetyl-alpha-D-muramoyl-L-alanyl-D-glutamyl-meso-2,6-diaminopimeloyl-D-alanyl-D-alanine + UDP-N-acetyl-alpha-D-glucosamine = di-trans,octa-cis-undecaprenyl diphospho-[N-acetyl-alpha-D-glucosaminyl-(1-&gt;4)]-N-acetyl-alpha-D-muramoyl-L-alanyl-D-glutamyl-meso-2,6-diaminopimeloyl-D-alanyl-D-alanine + UDP + H(+)</text>
        <dbReference type="Rhea" id="RHEA:31227"/>
        <dbReference type="ChEBI" id="CHEBI:15378"/>
        <dbReference type="ChEBI" id="CHEBI:57705"/>
        <dbReference type="ChEBI" id="CHEBI:58223"/>
        <dbReference type="ChEBI" id="CHEBI:61387"/>
        <dbReference type="ChEBI" id="CHEBI:61388"/>
        <dbReference type="EC" id="2.4.1.227"/>
    </reaction>
</comment>
<evidence type="ECO:0000256" key="5">
    <source>
        <dbReference type="ARBA" id="ARBA00022960"/>
    </source>
</evidence>
<dbReference type="InterPro" id="IPR007235">
    <property type="entry name" value="Glyco_trans_28_C"/>
</dbReference>
<keyword evidence="5 10" id="KW-0133">Cell shape</keyword>
<evidence type="ECO:0000256" key="2">
    <source>
        <dbReference type="ARBA" id="ARBA00022618"/>
    </source>
</evidence>
<evidence type="ECO:0000256" key="6">
    <source>
        <dbReference type="ARBA" id="ARBA00022984"/>
    </source>
</evidence>
<dbReference type="GO" id="GO:0071555">
    <property type="term" value="P:cell wall organization"/>
    <property type="evidence" value="ECO:0007669"/>
    <property type="project" value="UniProtKB-KW"/>
</dbReference>
<dbReference type="SUPFAM" id="SSF53756">
    <property type="entry name" value="UDP-Glycosyltransferase/glycogen phosphorylase"/>
    <property type="match status" value="1"/>
</dbReference>
<comment type="caution">
    <text evidence="13">The sequence shown here is derived from an EMBL/GenBank/DDBJ whole genome shotgun (WGS) entry which is preliminary data.</text>
</comment>
<organism evidence="13 14">
    <name type="scientific">Candidatus Yanofskybacteria bacterium RIFCSPHIGHO2_01_FULL_44_22</name>
    <dbReference type="NCBI Taxonomy" id="1802669"/>
    <lineage>
        <taxon>Bacteria</taxon>
        <taxon>Candidatus Yanofskyibacteriota</taxon>
    </lineage>
</organism>
<dbReference type="AlphaFoldDB" id="A0A1F8EVV7"/>
<protein>
    <recommendedName>
        <fullName evidence="10">UDP-N-acetylglucosamine--N-acetylmuramyl-(pentapeptide) pyrophosphoryl-undecaprenol N-acetylglucosamine transferase</fullName>
        <ecNumber evidence="10">2.4.1.227</ecNumber>
    </recommendedName>
    <alternativeName>
        <fullName evidence="10">Undecaprenyl-PP-MurNAc-pentapeptide-UDPGlcNAc GlcNAc transferase</fullName>
    </alternativeName>
</protein>
<keyword evidence="1 10" id="KW-1003">Cell membrane</keyword>
<evidence type="ECO:0000256" key="8">
    <source>
        <dbReference type="ARBA" id="ARBA00023306"/>
    </source>
</evidence>
<dbReference type="EC" id="2.4.1.227" evidence="10"/>
<evidence type="ECO:0000256" key="7">
    <source>
        <dbReference type="ARBA" id="ARBA00023136"/>
    </source>
</evidence>
<keyword evidence="6 10" id="KW-0573">Peptidoglycan synthesis</keyword>
<dbReference type="GO" id="GO:0050511">
    <property type="term" value="F:undecaprenyldiphospho-muramoylpentapeptide beta-N-acetylglucosaminyltransferase activity"/>
    <property type="evidence" value="ECO:0007669"/>
    <property type="project" value="UniProtKB-UniRule"/>
</dbReference>
<dbReference type="GO" id="GO:0005886">
    <property type="term" value="C:plasma membrane"/>
    <property type="evidence" value="ECO:0007669"/>
    <property type="project" value="UniProtKB-SubCell"/>
</dbReference>
<gene>
    <name evidence="10" type="primary">murG</name>
    <name evidence="13" type="ORF">A2746_01355</name>
</gene>
<dbReference type="InterPro" id="IPR004276">
    <property type="entry name" value="GlycoTrans_28_N"/>
</dbReference>
<evidence type="ECO:0000256" key="3">
    <source>
        <dbReference type="ARBA" id="ARBA00022676"/>
    </source>
</evidence>
<dbReference type="EMBL" id="MGJJ01000019">
    <property type="protein sequence ID" value="OGN04983.1"/>
    <property type="molecule type" value="Genomic_DNA"/>
</dbReference>
<dbReference type="GO" id="GO:0051301">
    <property type="term" value="P:cell division"/>
    <property type="evidence" value="ECO:0007669"/>
    <property type="project" value="UniProtKB-KW"/>
</dbReference>
<keyword evidence="7 10" id="KW-0472">Membrane</keyword>
<evidence type="ECO:0000259" key="11">
    <source>
        <dbReference type="Pfam" id="PF03033"/>
    </source>
</evidence>
<evidence type="ECO:0000313" key="13">
    <source>
        <dbReference type="EMBL" id="OGN04983.1"/>
    </source>
</evidence>
<proteinExistence type="inferred from homology"/>
<feature type="binding site" evidence="10">
    <location>
        <position position="170"/>
    </location>
    <ligand>
        <name>UDP-N-acetyl-alpha-D-glucosamine</name>
        <dbReference type="ChEBI" id="CHEBI:57705"/>
    </ligand>
</feature>
<dbReference type="GO" id="GO:0009252">
    <property type="term" value="P:peptidoglycan biosynthetic process"/>
    <property type="evidence" value="ECO:0007669"/>
    <property type="project" value="UniProtKB-UniRule"/>
</dbReference>
<dbReference type="Proteomes" id="UP000177419">
    <property type="component" value="Unassembled WGS sequence"/>
</dbReference>
<keyword evidence="9 10" id="KW-0961">Cell wall biogenesis/degradation</keyword>
<evidence type="ECO:0000313" key="14">
    <source>
        <dbReference type="Proteomes" id="UP000177419"/>
    </source>
</evidence>
<comment type="similarity">
    <text evidence="10">Belongs to the glycosyltransferase 28 family. MurG subfamily.</text>
</comment>
<evidence type="ECO:0000256" key="4">
    <source>
        <dbReference type="ARBA" id="ARBA00022679"/>
    </source>
</evidence>
<dbReference type="InterPro" id="IPR006009">
    <property type="entry name" value="GlcNAc_MurG"/>
</dbReference>
<keyword evidence="4 10" id="KW-0808">Transferase</keyword>
<feature type="binding site" evidence="10">
    <location>
        <begin position="12"/>
        <end position="14"/>
    </location>
    <ligand>
        <name>UDP-N-acetyl-alpha-D-glucosamine</name>
        <dbReference type="ChEBI" id="CHEBI:57705"/>
    </ligand>
</feature>
<dbReference type="GO" id="GO:0005975">
    <property type="term" value="P:carbohydrate metabolic process"/>
    <property type="evidence" value="ECO:0007669"/>
    <property type="project" value="InterPro"/>
</dbReference>
<accession>A0A1F8EVV7</accession>
<dbReference type="STRING" id="1802669.A2746_01355"/>
<feature type="domain" description="Glycosyltransferase family 28 N-terminal" evidence="11">
    <location>
        <begin position="5"/>
        <end position="147"/>
    </location>
</feature>
<dbReference type="Pfam" id="PF04101">
    <property type="entry name" value="Glyco_tran_28_C"/>
    <property type="match status" value="1"/>
</dbReference>
<feature type="binding site" evidence="10">
    <location>
        <position position="311"/>
    </location>
    <ligand>
        <name>UDP-N-acetyl-alpha-D-glucosamine</name>
        <dbReference type="ChEBI" id="CHEBI:57705"/>
    </ligand>
</feature>
<name>A0A1F8EVV7_9BACT</name>
<feature type="binding site" evidence="10">
    <location>
        <position position="200"/>
    </location>
    <ligand>
        <name>UDP-N-acetyl-alpha-D-glucosamine</name>
        <dbReference type="ChEBI" id="CHEBI:57705"/>
    </ligand>
</feature>
<dbReference type="GO" id="GO:0051991">
    <property type="term" value="F:UDP-N-acetyl-D-glucosamine:N-acetylmuramoyl-L-alanyl-D-glutamyl-meso-2,6-diaminopimelyl-D-alanyl-D-alanine-diphosphoundecaprenol 4-beta-N-acetylglucosaminlytransferase activity"/>
    <property type="evidence" value="ECO:0007669"/>
    <property type="project" value="RHEA"/>
</dbReference>
<evidence type="ECO:0000256" key="1">
    <source>
        <dbReference type="ARBA" id="ARBA00022475"/>
    </source>
</evidence>
<keyword evidence="8 10" id="KW-0131">Cell cycle</keyword>
<feature type="domain" description="Glycosyl transferase family 28 C-terminal" evidence="12">
    <location>
        <begin position="193"/>
        <end position="367"/>
    </location>
</feature>
<dbReference type="PANTHER" id="PTHR21015">
    <property type="entry name" value="UDP-N-ACETYLGLUCOSAMINE--N-ACETYLMURAMYL-(PENTAPEPTIDE) PYROPHOSPHORYL-UNDECAPRENOL N-ACETYLGLUCOSAMINE TRANSFERASE 1"/>
    <property type="match status" value="1"/>
</dbReference>
<keyword evidence="2 10" id="KW-0132">Cell division</keyword>
<dbReference type="CDD" id="cd03785">
    <property type="entry name" value="GT28_MurG"/>
    <property type="match status" value="1"/>
</dbReference>
<comment type="subcellular location">
    <subcellularLocation>
        <location evidence="10">Cell membrane</location>
        <topology evidence="10">Peripheral membrane protein</topology>
        <orientation evidence="10">Cytoplasmic side</orientation>
    </subcellularLocation>
</comment>
<comment type="function">
    <text evidence="10">Cell wall formation. Catalyzes the transfer of a GlcNAc subunit on undecaprenyl-pyrophosphoryl-MurNAc-pentapeptide (lipid intermediate I) to form undecaprenyl-pyrophosphoryl-MurNAc-(pentapeptide)GlcNAc (lipid intermediate II).</text>
</comment>
<dbReference type="UniPathway" id="UPA00219"/>
<evidence type="ECO:0000256" key="9">
    <source>
        <dbReference type="ARBA" id="ARBA00023316"/>
    </source>
</evidence>
<evidence type="ECO:0000259" key="12">
    <source>
        <dbReference type="Pfam" id="PF04101"/>
    </source>
</evidence>
<comment type="caution">
    <text evidence="10">Lacks conserved residue(s) required for the propagation of feature annotation.</text>
</comment>
<dbReference type="HAMAP" id="MF_00033">
    <property type="entry name" value="MurG"/>
    <property type="match status" value="1"/>
</dbReference>
<sequence>MAYRILLAGGGTGGHVFPLMAVADALKEKAGQNGVDLELLVIGGGQFFEQAAVERGLAFKEILAGKLRRYVSPLTILDILKMPVGFCQSLWHVFRFMPDAILAKGGYASLAPALIGRLFFIPLFIHESDSVPGLTNKILGKLAKTVFVSFQSTEKYFKVGKAVLTGNPVRKEVLGGNHEEGLNFFKLKPEMKTVLILGGSQGAQTVNRIIFDSLVMLTKNFQIIHQCGAGQEQSVRTETEKIIKEGEGKYADAIRSNYRLFPFLEAEQIKSAYAACDVVISRAGAGSIFEIAAVGKPAILIPIANSSSDHQLANAREFSAFGAVVVEEDNLTPHILLNQAQSLLEDGNYKKISEKIKSFAKPDAAVQITKMMLSHIT</sequence>
<dbReference type="GO" id="GO:0008360">
    <property type="term" value="P:regulation of cell shape"/>
    <property type="evidence" value="ECO:0007669"/>
    <property type="project" value="UniProtKB-KW"/>
</dbReference>
<evidence type="ECO:0000256" key="10">
    <source>
        <dbReference type="HAMAP-Rule" id="MF_00033"/>
    </source>
</evidence>
<dbReference type="PANTHER" id="PTHR21015:SF22">
    <property type="entry name" value="GLYCOSYLTRANSFERASE"/>
    <property type="match status" value="1"/>
</dbReference>
<comment type="pathway">
    <text evidence="10">Cell wall biogenesis; peptidoglycan biosynthesis.</text>
</comment>
<dbReference type="Gene3D" id="3.40.50.2000">
    <property type="entry name" value="Glycogen Phosphorylase B"/>
    <property type="match status" value="2"/>
</dbReference>
<dbReference type="Pfam" id="PF03033">
    <property type="entry name" value="Glyco_transf_28"/>
    <property type="match status" value="1"/>
</dbReference>
<keyword evidence="3 10" id="KW-0328">Glycosyltransferase</keyword>
<reference evidence="13 14" key="1">
    <citation type="journal article" date="2016" name="Nat. Commun.">
        <title>Thousands of microbial genomes shed light on interconnected biogeochemical processes in an aquifer system.</title>
        <authorList>
            <person name="Anantharaman K."/>
            <person name="Brown C.T."/>
            <person name="Hug L.A."/>
            <person name="Sharon I."/>
            <person name="Castelle C.J."/>
            <person name="Probst A.J."/>
            <person name="Thomas B.C."/>
            <person name="Singh A."/>
            <person name="Wilkins M.J."/>
            <person name="Karaoz U."/>
            <person name="Brodie E.L."/>
            <person name="Williams K.H."/>
            <person name="Hubbard S.S."/>
            <person name="Banfield J.F."/>
        </authorList>
    </citation>
    <scope>NUCLEOTIDE SEQUENCE [LARGE SCALE GENOMIC DNA]</scope>
</reference>